<accession>A0A8H6HTB8</accession>
<sequence>MHDPVGGGNEHSSSVEFDAGRDPKVLVATTVAALVLAGTAYMWRRGSGVVSLAHAALDGTTSQSDAKGKDVVADTAKPRLRRDATGKAKGPHPDARGDDADITYDGDDVDGAVGGGKQQDASGSMSKSARAKERRRRGKDPLKELMKPGGGKLAKVLKAAEVSTSSGTTVTPSTPSHSRTSSAAYQRHASISRQPEKSPSEDSSKSQQAGSSSSSTVALPASTPARSLFLHLPSTRPLSRLPVPDPSRVHVQDLAMTMAMLITSPPRRRAALPVIPTFLPRFLLHHSSTATEATSSSTSTAPSSITSSASGGSDANATPKAESGRGSSMSSSTLPTPPSPSKKRQNQDTDPWEWDGVGSASTSVTPAGPKPSSLQLPKPRATNSASSSGTEGTPVPYASIVTAKSSKKEDSRSTVGVHTEAKEDYHSSSSFGRDAETVEEEEEVAPLVFPSLNNPAPDSSYFGIFLFCRTHFHTFVITLQDPLRGHPRPLELLLPRI</sequence>
<dbReference type="Proteomes" id="UP000521943">
    <property type="component" value="Unassembled WGS sequence"/>
</dbReference>
<organism evidence="2 3">
    <name type="scientific">Ephemerocybe angulata</name>
    <dbReference type="NCBI Taxonomy" id="980116"/>
    <lineage>
        <taxon>Eukaryota</taxon>
        <taxon>Fungi</taxon>
        <taxon>Dikarya</taxon>
        <taxon>Basidiomycota</taxon>
        <taxon>Agaricomycotina</taxon>
        <taxon>Agaricomycetes</taxon>
        <taxon>Agaricomycetidae</taxon>
        <taxon>Agaricales</taxon>
        <taxon>Agaricineae</taxon>
        <taxon>Psathyrellaceae</taxon>
        <taxon>Ephemerocybe</taxon>
    </lineage>
</organism>
<feature type="compositionally biased region" description="Acidic residues" evidence="1">
    <location>
        <begin position="100"/>
        <end position="110"/>
    </location>
</feature>
<feature type="region of interest" description="Disordered" evidence="1">
    <location>
        <begin position="59"/>
        <end position="219"/>
    </location>
</feature>
<feature type="compositionally biased region" description="Low complexity" evidence="1">
    <location>
        <begin position="205"/>
        <end position="219"/>
    </location>
</feature>
<dbReference type="OrthoDB" id="3067819at2759"/>
<dbReference type="EMBL" id="JACGCI010000042">
    <property type="protein sequence ID" value="KAF6752833.1"/>
    <property type="molecule type" value="Genomic_DNA"/>
</dbReference>
<protein>
    <submittedName>
        <fullName evidence="2">Uncharacterized protein</fullName>
    </submittedName>
</protein>
<gene>
    <name evidence="2" type="ORF">DFP72DRAFT_1070016</name>
</gene>
<feature type="compositionally biased region" description="Basic and acidic residues" evidence="1">
    <location>
        <begin position="81"/>
        <end position="99"/>
    </location>
</feature>
<dbReference type="AlphaFoldDB" id="A0A8H6HTB8"/>
<feature type="compositionally biased region" description="Basic and acidic residues" evidence="1">
    <location>
        <begin position="194"/>
        <end position="204"/>
    </location>
</feature>
<feature type="region of interest" description="Disordered" evidence="1">
    <location>
        <begin position="290"/>
        <end position="439"/>
    </location>
</feature>
<name>A0A8H6HTB8_9AGAR</name>
<feature type="compositionally biased region" description="Low complexity" evidence="1">
    <location>
        <begin position="163"/>
        <end position="182"/>
    </location>
</feature>
<comment type="caution">
    <text evidence="2">The sequence shown here is derived from an EMBL/GenBank/DDBJ whole genome shotgun (WGS) entry which is preliminary data.</text>
</comment>
<evidence type="ECO:0000256" key="1">
    <source>
        <dbReference type="SAM" id="MobiDB-lite"/>
    </source>
</evidence>
<proteinExistence type="predicted"/>
<reference evidence="2 3" key="1">
    <citation type="submission" date="2020-07" db="EMBL/GenBank/DDBJ databases">
        <title>Comparative genomics of pyrophilous fungi reveals a link between fire events and developmental genes.</title>
        <authorList>
            <consortium name="DOE Joint Genome Institute"/>
            <person name="Steindorff A.S."/>
            <person name="Carver A."/>
            <person name="Calhoun S."/>
            <person name="Stillman K."/>
            <person name="Liu H."/>
            <person name="Lipzen A."/>
            <person name="Pangilinan J."/>
            <person name="Labutti K."/>
            <person name="Bruns T.D."/>
            <person name="Grigoriev I.V."/>
        </authorList>
    </citation>
    <scope>NUCLEOTIDE SEQUENCE [LARGE SCALE GENOMIC DNA]</scope>
    <source>
        <strain evidence="2 3">CBS 144469</strain>
    </source>
</reference>
<keyword evidence="3" id="KW-1185">Reference proteome</keyword>
<evidence type="ECO:0000313" key="3">
    <source>
        <dbReference type="Proteomes" id="UP000521943"/>
    </source>
</evidence>
<feature type="compositionally biased region" description="Polar residues" evidence="1">
    <location>
        <begin position="381"/>
        <end position="391"/>
    </location>
</feature>
<evidence type="ECO:0000313" key="2">
    <source>
        <dbReference type="EMBL" id="KAF6752833.1"/>
    </source>
</evidence>
<feature type="compositionally biased region" description="Low complexity" evidence="1">
    <location>
        <begin position="290"/>
        <end position="310"/>
    </location>
</feature>